<organism evidence="1 2">
    <name type="scientific">Noviherbaspirillum pedocola</name>
    <dbReference type="NCBI Taxonomy" id="2801341"/>
    <lineage>
        <taxon>Bacteria</taxon>
        <taxon>Pseudomonadati</taxon>
        <taxon>Pseudomonadota</taxon>
        <taxon>Betaproteobacteria</taxon>
        <taxon>Burkholderiales</taxon>
        <taxon>Oxalobacteraceae</taxon>
        <taxon>Noviherbaspirillum</taxon>
    </lineage>
</organism>
<keyword evidence="2" id="KW-1185">Reference proteome</keyword>
<evidence type="ECO:0000313" key="2">
    <source>
        <dbReference type="Proteomes" id="UP000622890"/>
    </source>
</evidence>
<dbReference type="AlphaFoldDB" id="A0A934SZP9"/>
<sequence length="247" mass="27870">MSTESSNIPPNLRRILNRFAMLIASPKATKWEGVSEEEISTLLADCMNASKTDIEIANALFSKIANRLEELESKLKYKFGTEFKKATEPWRRISIEHLKKDTGAPLTDAFPTEEVKNAVKQRLQKWFTANQGTIASGIKSKDLLTLPELQEAMNAEKKDIRNAIRASRMFFVIGPDHQKYYPAFFADSSLYFRKCLEKVCKKLTAVPAEVKYGFFTTSIHCLGDQTPVEALNAGKLREIMEIAGDIL</sequence>
<evidence type="ECO:0000313" key="1">
    <source>
        <dbReference type="EMBL" id="MBK4734693.1"/>
    </source>
</evidence>
<dbReference type="RefSeq" id="WP_200591477.1">
    <property type="nucleotide sequence ID" value="NZ_JAEPBG010000003.1"/>
</dbReference>
<accession>A0A934SZP9</accession>
<dbReference type="EMBL" id="JAEPBG010000003">
    <property type="protein sequence ID" value="MBK4734693.1"/>
    <property type="molecule type" value="Genomic_DNA"/>
</dbReference>
<gene>
    <name evidence="1" type="ORF">JJB74_08765</name>
</gene>
<name>A0A934SZP9_9BURK</name>
<comment type="caution">
    <text evidence="1">The sequence shown here is derived from an EMBL/GenBank/DDBJ whole genome shotgun (WGS) entry which is preliminary data.</text>
</comment>
<protein>
    <submittedName>
        <fullName evidence="1">Uncharacterized protein</fullName>
    </submittedName>
</protein>
<proteinExistence type="predicted"/>
<reference evidence="1" key="1">
    <citation type="submission" date="2021-01" db="EMBL/GenBank/DDBJ databases">
        <title>Genome sequence of strain Noviherbaspirillum sp. DKR-6.</title>
        <authorList>
            <person name="Chaudhary D.K."/>
        </authorList>
    </citation>
    <scope>NUCLEOTIDE SEQUENCE</scope>
    <source>
        <strain evidence="1">DKR-6</strain>
    </source>
</reference>
<dbReference type="Proteomes" id="UP000622890">
    <property type="component" value="Unassembled WGS sequence"/>
</dbReference>